<organism evidence="1 2">
    <name type="scientific">Macleaya cordata</name>
    <name type="common">Five-seeded plume-poppy</name>
    <name type="synonym">Bocconia cordata</name>
    <dbReference type="NCBI Taxonomy" id="56857"/>
    <lineage>
        <taxon>Eukaryota</taxon>
        <taxon>Viridiplantae</taxon>
        <taxon>Streptophyta</taxon>
        <taxon>Embryophyta</taxon>
        <taxon>Tracheophyta</taxon>
        <taxon>Spermatophyta</taxon>
        <taxon>Magnoliopsida</taxon>
        <taxon>Ranunculales</taxon>
        <taxon>Papaveraceae</taxon>
        <taxon>Papaveroideae</taxon>
        <taxon>Macleaya</taxon>
    </lineage>
</organism>
<dbReference type="GO" id="GO:0003676">
    <property type="term" value="F:nucleic acid binding"/>
    <property type="evidence" value="ECO:0007669"/>
    <property type="project" value="InterPro"/>
</dbReference>
<reference evidence="1 2" key="1">
    <citation type="journal article" date="2017" name="Mol. Plant">
        <title>The Genome of Medicinal Plant Macleaya cordata Provides New Insights into Benzylisoquinoline Alkaloids Metabolism.</title>
        <authorList>
            <person name="Liu X."/>
            <person name="Liu Y."/>
            <person name="Huang P."/>
            <person name="Ma Y."/>
            <person name="Qing Z."/>
            <person name="Tang Q."/>
            <person name="Cao H."/>
            <person name="Cheng P."/>
            <person name="Zheng Y."/>
            <person name="Yuan Z."/>
            <person name="Zhou Y."/>
            <person name="Liu J."/>
            <person name="Tang Z."/>
            <person name="Zhuo Y."/>
            <person name="Zhang Y."/>
            <person name="Yu L."/>
            <person name="Huang J."/>
            <person name="Yang P."/>
            <person name="Peng Q."/>
            <person name="Zhang J."/>
            <person name="Jiang W."/>
            <person name="Zhang Z."/>
            <person name="Lin K."/>
            <person name="Ro D.K."/>
            <person name="Chen X."/>
            <person name="Xiong X."/>
            <person name="Shang Y."/>
            <person name="Huang S."/>
            <person name="Zeng J."/>
        </authorList>
    </citation>
    <scope>NUCLEOTIDE SEQUENCE [LARGE SCALE GENOMIC DNA]</scope>
    <source>
        <strain evidence="2">cv. BLH2017</strain>
        <tissue evidence="1">Root</tissue>
    </source>
</reference>
<evidence type="ECO:0000313" key="2">
    <source>
        <dbReference type="Proteomes" id="UP000195402"/>
    </source>
</evidence>
<dbReference type="EMBL" id="MVGT01002961">
    <property type="protein sequence ID" value="OVA06084.1"/>
    <property type="molecule type" value="Genomic_DNA"/>
</dbReference>
<proteinExistence type="predicted"/>
<evidence type="ECO:0000313" key="1">
    <source>
        <dbReference type="EMBL" id="OVA06084.1"/>
    </source>
</evidence>
<name>A0A200Q6N7_MACCD</name>
<dbReference type="OMA" id="VWEQSIC"/>
<protein>
    <recommendedName>
        <fullName evidence="3">Integrase catalytic domain-containing protein</fullName>
    </recommendedName>
</protein>
<dbReference type="InterPro" id="IPR050951">
    <property type="entry name" value="Retrovirus_Pol_polyprotein"/>
</dbReference>
<dbReference type="InterPro" id="IPR036397">
    <property type="entry name" value="RNaseH_sf"/>
</dbReference>
<dbReference type="Proteomes" id="UP000195402">
    <property type="component" value="Unassembled WGS sequence"/>
</dbReference>
<dbReference type="PANTHER" id="PTHR37984">
    <property type="entry name" value="PROTEIN CBG26694"/>
    <property type="match status" value="1"/>
</dbReference>
<accession>A0A200Q6N7</accession>
<dbReference type="InParanoid" id="A0A200Q6N7"/>
<dbReference type="InterPro" id="IPR012337">
    <property type="entry name" value="RNaseH-like_sf"/>
</dbReference>
<dbReference type="OrthoDB" id="1433105at2759"/>
<dbReference type="Gene3D" id="3.30.420.10">
    <property type="entry name" value="Ribonuclease H-like superfamily/Ribonuclease H"/>
    <property type="match status" value="1"/>
</dbReference>
<dbReference type="AlphaFoldDB" id="A0A200Q6N7"/>
<comment type="caution">
    <text evidence="1">The sequence shown here is derived from an EMBL/GenBank/DDBJ whole genome shotgun (WGS) entry which is preliminary data.</text>
</comment>
<gene>
    <name evidence="1" type="ORF">BVC80_1127g8</name>
</gene>
<sequence length="87" mass="10164">MPKALGGHRLLLVGTNYFTKWEEAVLLVQIMEHNVRRFVWEQSICRFGLPMAIIADNGMQFKGAKLKDSCKQYKIQRRSQNYTKNAF</sequence>
<evidence type="ECO:0008006" key="3">
    <source>
        <dbReference type="Google" id="ProtNLM"/>
    </source>
</evidence>
<dbReference type="SUPFAM" id="SSF53098">
    <property type="entry name" value="Ribonuclease H-like"/>
    <property type="match status" value="1"/>
</dbReference>
<dbReference type="PANTHER" id="PTHR37984:SF5">
    <property type="entry name" value="PROTEIN NYNRIN-LIKE"/>
    <property type="match status" value="1"/>
</dbReference>
<keyword evidence="2" id="KW-1185">Reference proteome</keyword>